<comment type="caution">
    <text evidence="1">The sequence shown here is derived from an EMBL/GenBank/DDBJ whole genome shotgun (WGS) entry which is preliminary data.</text>
</comment>
<dbReference type="STRING" id="62101.AB835_14760"/>
<dbReference type="EMBL" id="MDLC01000100">
    <property type="protein sequence ID" value="ODS22339.1"/>
    <property type="molecule type" value="Genomic_DNA"/>
</dbReference>
<protein>
    <submittedName>
        <fullName evidence="1">Uncharacterized protein</fullName>
    </submittedName>
</protein>
<dbReference type="Proteomes" id="UP000242502">
    <property type="component" value="Unassembled WGS sequence"/>
</dbReference>
<sequence length="109" mass="12502">MPITEEEYEQISDEIDSHDFFHLGDLAGAASIPGLLQKLDDLHNLSKRALDYRYSNDTQGALEAFFESVEEVRNRVMEAIESLEKIDDVLSKTEEVLSDKLYAEEFEDE</sequence>
<organism evidence="1 2">
    <name type="scientific">Candidatus Endobugula sertula</name>
    <name type="common">Bugula neritina bacterial symbiont</name>
    <dbReference type="NCBI Taxonomy" id="62101"/>
    <lineage>
        <taxon>Bacteria</taxon>
        <taxon>Pseudomonadati</taxon>
        <taxon>Pseudomonadota</taxon>
        <taxon>Gammaproteobacteria</taxon>
        <taxon>Cellvibrionales</taxon>
        <taxon>Cellvibrionaceae</taxon>
        <taxon>Candidatus Endobugula</taxon>
    </lineage>
</organism>
<evidence type="ECO:0000313" key="2">
    <source>
        <dbReference type="Proteomes" id="UP000242502"/>
    </source>
</evidence>
<evidence type="ECO:0000313" key="1">
    <source>
        <dbReference type="EMBL" id="ODS22339.1"/>
    </source>
</evidence>
<reference evidence="1 2" key="1">
    <citation type="journal article" date="2016" name="Appl. Environ. Microbiol.">
        <title>Lack of Overt Genome Reduction in the Bryostatin-Producing Bryozoan Symbiont "Candidatus Endobugula sertula".</title>
        <authorList>
            <person name="Miller I.J."/>
            <person name="Vanee N."/>
            <person name="Fong S.S."/>
            <person name="Lim-Fong G.E."/>
            <person name="Kwan J.C."/>
        </authorList>
    </citation>
    <scope>NUCLEOTIDE SEQUENCE [LARGE SCALE GENOMIC DNA]</scope>
    <source>
        <strain evidence="1">AB1-4</strain>
    </source>
</reference>
<proteinExistence type="predicted"/>
<name>A0A1D2QL94_9GAMM</name>
<gene>
    <name evidence="1" type="ORF">AB835_14760</name>
</gene>
<accession>A0A1D2QL94</accession>
<dbReference type="AlphaFoldDB" id="A0A1D2QL94"/>